<dbReference type="InterPro" id="IPR036097">
    <property type="entry name" value="HisK_dim/P_sf"/>
</dbReference>
<keyword evidence="1" id="KW-0597">Phosphoprotein</keyword>
<gene>
    <name evidence="9" type="ORF">METZ01_LOCUS162324</name>
</gene>
<dbReference type="GO" id="GO:0005524">
    <property type="term" value="F:ATP binding"/>
    <property type="evidence" value="ECO:0007669"/>
    <property type="project" value="UniProtKB-KW"/>
</dbReference>
<dbReference type="PANTHER" id="PTHR43065:SF10">
    <property type="entry name" value="PEROXIDE STRESS-ACTIVATED HISTIDINE KINASE MAK3"/>
    <property type="match status" value="1"/>
</dbReference>
<dbReference type="InterPro" id="IPR000700">
    <property type="entry name" value="PAS-assoc_C"/>
</dbReference>
<dbReference type="SUPFAM" id="SSF55874">
    <property type="entry name" value="ATPase domain of HSP90 chaperone/DNA topoisomerase II/histidine kinase"/>
    <property type="match status" value="1"/>
</dbReference>
<dbReference type="PANTHER" id="PTHR43065">
    <property type="entry name" value="SENSOR HISTIDINE KINASE"/>
    <property type="match status" value="1"/>
</dbReference>
<evidence type="ECO:0000259" key="7">
    <source>
        <dbReference type="PROSITE" id="PS50109"/>
    </source>
</evidence>
<evidence type="ECO:0000256" key="5">
    <source>
        <dbReference type="ARBA" id="ARBA00022840"/>
    </source>
</evidence>
<dbReference type="Pfam" id="PF02518">
    <property type="entry name" value="HATPase_c"/>
    <property type="match status" value="1"/>
</dbReference>
<dbReference type="GO" id="GO:0000155">
    <property type="term" value="F:phosphorelay sensor kinase activity"/>
    <property type="evidence" value="ECO:0007669"/>
    <property type="project" value="InterPro"/>
</dbReference>
<dbReference type="Gene3D" id="1.10.287.130">
    <property type="match status" value="1"/>
</dbReference>
<keyword evidence="3" id="KW-0547">Nucleotide-binding</keyword>
<organism evidence="9">
    <name type="scientific">marine metagenome</name>
    <dbReference type="NCBI Taxonomy" id="408172"/>
    <lineage>
        <taxon>unclassified sequences</taxon>
        <taxon>metagenomes</taxon>
        <taxon>ecological metagenomes</taxon>
    </lineage>
</organism>
<dbReference type="CDD" id="cd00082">
    <property type="entry name" value="HisKA"/>
    <property type="match status" value="1"/>
</dbReference>
<evidence type="ECO:0000256" key="4">
    <source>
        <dbReference type="ARBA" id="ARBA00022777"/>
    </source>
</evidence>
<evidence type="ECO:0000259" key="8">
    <source>
        <dbReference type="PROSITE" id="PS50113"/>
    </source>
</evidence>
<evidence type="ECO:0000313" key="9">
    <source>
        <dbReference type="EMBL" id="SVB09470.1"/>
    </source>
</evidence>
<dbReference type="AlphaFoldDB" id="A0A382B6M7"/>
<reference evidence="9" key="1">
    <citation type="submission" date="2018-05" db="EMBL/GenBank/DDBJ databases">
        <authorList>
            <person name="Lanie J.A."/>
            <person name="Ng W.-L."/>
            <person name="Kazmierczak K.M."/>
            <person name="Andrzejewski T.M."/>
            <person name="Davidsen T.M."/>
            <person name="Wayne K.J."/>
            <person name="Tettelin H."/>
            <person name="Glass J.I."/>
            <person name="Rusch D."/>
            <person name="Podicherti R."/>
            <person name="Tsui H.-C.T."/>
            <person name="Winkler M.E."/>
        </authorList>
    </citation>
    <scope>NUCLEOTIDE SEQUENCE</scope>
</reference>
<protein>
    <recommendedName>
        <fullName evidence="10">Histidine kinase domain-containing protein</fullName>
    </recommendedName>
</protein>
<evidence type="ECO:0000256" key="1">
    <source>
        <dbReference type="ARBA" id="ARBA00022553"/>
    </source>
</evidence>
<dbReference type="InterPro" id="IPR004358">
    <property type="entry name" value="Sig_transdc_His_kin-like_C"/>
</dbReference>
<dbReference type="SMART" id="SM00388">
    <property type="entry name" value="HisKA"/>
    <property type="match status" value="1"/>
</dbReference>
<evidence type="ECO:0000256" key="3">
    <source>
        <dbReference type="ARBA" id="ARBA00022741"/>
    </source>
</evidence>
<dbReference type="Gene3D" id="3.30.565.10">
    <property type="entry name" value="Histidine kinase-like ATPase, C-terminal domain"/>
    <property type="match status" value="1"/>
</dbReference>
<keyword evidence="5" id="KW-0067">ATP-binding</keyword>
<dbReference type="SUPFAM" id="SSF47384">
    <property type="entry name" value="Homodimeric domain of signal transducing histidine kinase"/>
    <property type="match status" value="1"/>
</dbReference>
<evidence type="ECO:0008006" key="10">
    <source>
        <dbReference type="Google" id="ProtNLM"/>
    </source>
</evidence>
<dbReference type="Gene3D" id="3.30.450.20">
    <property type="entry name" value="PAS domain"/>
    <property type="match status" value="1"/>
</dbReference>
<keyword evidence="6" id="KW-0902">Two-component regulatory system</keyword>
<proteinExistence type="predicted"/>
<evidence type="ECO:0000256" key="2">
    <source>
        <dbReference type="ARBA" id="ARBA00022679"/>
    </source>
</evidence>
<keyword evidence="2" id="KW-0808">Transferase</keyword>
<dbReference type="PROSITE" id="PS50113">
    <property type="entry name" value="PAC"/>
    <property type="match status" value="1"/>
</dbReference>
<dbReference type="PROSITE" id="PS50109">
    <property type="entry name" value="HIS_KIN"/>
    <property type="match status" value="1"/>
</dbReference>
<dbReference type="InterPro" id="IPR036890">
    <property type="entry name" value="HATPase_C_sf"/>
</dbReference>
<dbReference type="Pfam" id="PF00512">
    <property type="entry name" value="HisKA"/>
    <property type="match status" value="1"/>
</dbReference>
<dbReference type="InterPro" id="IPR003661">
    <property type="entry name" value="HisK_dim/P_dom"/>
</dbReference>
<name>A0A382B6M7_9ZZZZ</name>
<dbReference type="EMBL" id="UINC01028458">
    <property type="protein sequence ID" value="SVB09470.1"/>
    <property type="molecule type" value="Genomic_DNA"/>
</dbReference>
<feature type="domain" description="PAC" evidence="8">
    <location>
        <begin position="24"/>
        <end position="77"/>
    </location>
</feature>
<feature type="domain" description="Histidine kinase" evidence="7">
    <location>
        <begin position="90"/>
        <end position="298"/>
    </location>
</feature>
<evidence type="ECO:0000256" key="6">
    <source>
        <dbReference type="ARBA" id="ARBA00023012"/>
    </source>
</evidence>
<sequence>QLYETLFADRPYLLHTLQEGKPYKSHEGFIKNPKLTEPIAVEISTNLISNANGDVLGALEIVHNISERKQLEEQLSRSAALAELGKMAAEVAHDLRNPLGAIRLYAGMLQQELKDDRKELADSVVRGLDSLESITYNLLSLARPVKAKFEFVDLNELLDGILSLTQPAMDEKNISLKWCFGAENRVVCYGDFEQLKQAMLNLVLNAIQAMPDGGNLEIHVGTDSEKELVTLCISDDGQGIPTDIQEKIFTPFFTTKPTGTGLGLHTVNRIVQAHYGRIRVVSTEGTGTQFFVELPRDARRLQPPVFQVGTEPIQAVN</sequence>
<accession>A0A382B6M7</accession>
<dbReference type="InterPro" id="IPR003594">
    <property type="entry name" value="HATPase_dom"/>
</dbReference>
<dbReference type="SMART" id="SM00387">
    <property type="entry name" value="HATPase_c"/>
    <property type="match status" value="1"/>
</dbReference>
<dbReference type="PRINTS" id="PR00344">
    <property type="entry name" value="BCTRLSENSOR"/>
</dbReference>
<keyword evidence="4" id="KW-0418">Kinase</keyword>
<feature type="non-terminal residue" evidence="9">
    <location>
        <position position="1"/>
    </location>
</feature>
<dbReference type="InterPro" id="IPR005467">
    <property type="entry name" value="His_kinase_dom"/>
</dbReference>